<evidence type="ECO:0000256" key="5">
    <source>
        <dbReference type="ARBA" id="ARBA00023069"/>
    </source>
</evidence>
<dbReference type="GO" id="GO:0030992">
    <property type="term" value="C:intraciliary transport particle B"/>
    <property type="evidence" value="ECO:0007669"/>
    <property type="project" value="TreeGrafter"/>
</dbReference>
<evidence type="ECO:0000313" key="8">
    <source>
        <dbReference type="Proteomes" id="UP000046393"/>
    </source>
</evidence>
<keyword evidence="6" id="KW-0206">Cytoskeleton</keyword>
<name>A0A0N5AKL8_9BILA</name>
<dbReference type="STRING" id="451379.A0A0N5AKL8"/>
<keyword evidence="8" id="KW-1185">Reference proteome</keyword>
<dbReference type="Pfam" id="PF12317">
    <property type="entry name" value="IFT46_B_C"/>
    <property type="match status" value="1"/>
</dbReference>
<accession>A0A0N5AKL8</accession>
<comment type="subcellular location">
    <subcellularLocation>
        <location evidence="1">Cytoplasm</location>
        <location evidence="1">Cytoskeleton</location>
        <location evidence="1">Cilium basal body</location>
    </subcellularLocation>
</comment>
<dbReference type="GO" id="GO:0060271">
    <property type="term" value="P:cilium assembly"/>
    <property type="evidence" value="ECO:0007669"/>
    <property type="project" value="TreeGrafter"/>
</dbReference>
<proteinExistence type="inferred from homology"/>
<dbReference type="PANTHER" id="PTHR13376:SF0">
    <property type="entry name" value="INTRAFLAGELLAR TRANSPORT PROTEIN 46 HOMOLOG"/>
    <property type="match status" value="1"/>
</dbReference>
<dbReference type="GO" id="GO:0031514">
    <property type="term" value="C:motile cilium"/>
    <property type="evidence" value="ECO:0007669"/>
    <property type="project" value="TreeGrafter"/>
</dbReference>
<dbReference type="GO" id="GO:0005815">
    <property type="term" value="C:microtubule organizing center"/>
    <property type="evidence" value="ECO:0007669"/>
    <property type="project" value="TreeGrafter"/>
</dbReference>
<evidence type="ECO:0000256" key="6">
    <source>
        <dbReference type="ARBA" id="ARBA00023212"/>
    </source>
</evidence>
<dbReference type="AlphaFoldDB" id="A0A0N5AKL8"/>
<reference evidence="9" key="1">
    <citation type="submission" date="2017-02" db="UniProtKB">
        <authorList>
            <consortium name="WormBaseParasite"/>
        </authorList>
    </citation>
    <scope>IDENTIFICATION</scope>
</reference>
<sequence>MTALTLKEIMDNAEAYVPKDIDIESDLVPFTLEYVPAIGEVDPFLSIPRPDQVNDNLGLTVLDEPAVEQTDPAIFDLRLRNEAKDVRVAEAPVKKLANAERKTAEIDQWINNIKVLIKSIKKPSDIVRYSNPMPDIERLMQEWPAAIEDLLTTEYLPSASIDATLEQYIDICLAFFDIPVQKSRIQSLHVLFTLFSEFHNSQHFRNLAERNFSINASTEHVADRLEL</sequence>
<dbReference type="GO" id="GO:0042073">
    <property type="term" value="P:intraciliary transport"/>
    <property type="evidence" value="ECO:0007669"/>
    <property type="project" value="InterPro"/>
</dbReference>
<dbReference type="WBParaSite" id="SMUV_0000504501-mRNA-1">
    <property type="protein sequence ID" value="SMUV_0000504501-mRNA-1"/>
    <property type="gene ID" value="SMUV_0000504501"/>
</dbReference>
<evidence type="ECO:0000256" key="4">
    <source>
        <dbReference type="ARBA" id="ARBA00022490"/>
    </source>
</evidence>
<keyword evidence="4" id="KW-0963">Cytoplasm</keyword>
<keyword evidence="5" id="KW-0969">Cilium</keyword>
<organism evidence="8 9">
    <name type="scientific">Syphacia muris</name>
    <dbReference type="NCBI Taxonomy" id="451379"/>
    <lineage>
        <taxon>Eukaryota</taxon>
        <taxon>Metazoa</taxon>
        <taxon>Ecdysozoa</taxon>
        <taxon>Nematoda</taxon>
        <taxon>Chromadorea</taxon>
        <taxon>Rhabditida</taxon>
        <taxon>Spirurina</taxon>
        <taxon>Oxyuridomorpha</taxon>
        <taxon>Oxyuroidea</taxon>
        <taxon>Oxyuridae</taxon>
        <taxon>Syphacia</taxon>
    </lineage>
</organism>
<evidence type="ECO:0000256" key="7">
    <source>
        <dbReference type="ARBA" id="ARBA00023273"/>
    </source>
</evidence>
<protein>
    <recommendedName>
        <fullName evidence="3">Intraflagellar transport protein 46 homolog</fullName>
    </recommendedName>
</protein>
<dbReference type="Proteomes" id="UP000046393">
    <property type="component" value="Unplaced"/>
</dbReference>
<keyword evidence="7" id="KW-0966">Cell projection</keyword>
<evidence type="ECO:0000313" key="9">
    <source>
        <dbReference type="WBParaSite" id="SMUV_0000504501-mRNA-1"/>
    </source>
</evidence>
<comment type="similarity">
    <text evidence="2">Belongs to the IFT46 family.</text>
</comment>
<dbReference type="PANTHER" id="PTHR13376">
    <property type="entry name" value="INTRAFLAGELLAR TRANSPORT PROTEIN 46 HOMOLOG"/>
    <property type="match status" value="1"/>
</dbReference>
<dbReference type="InterPro" id="IPR022088">
    <property type="entry name" value="Intraflagellar_transp_cmplxB"/>
</dbReference>
<evidence type="ECO:0000256" key="2">
    <source>
        <dbReference type="ARBA" id="ARBA00007700"/>
    </source>
</evidence>
<evidence type="ECO:0000256" key="1">
    <source>
        <dbReference type="ARBA" id="ARBA00004120"/>
    </source>
</evidence>
<evidence type="ECO:0000256" key="3">
    <source>
        <dbReference type="ARBA" id="ARBA00017206"/>
    </source>
</evidence>